<organism evidence="1 2">
    <name type="scientific">Neophaeococcomyces mojaviensis</name>
    <dbReference type="NCBI Taxonomy" id="3383035"/>
    <lineage>
        <taxon>Eukaryota</taxon>
        <taxon>Fungi</taxon>
        <taxon>Dikarya</taxon>
        <taxon>Ascomycota</taxon>
        <taxon>Pezizomycotina</taxon>
        <taxon>Eurotiomycetes</taxon>
        <taxon>Chaetothyriomycetidae</taxon>
        <taxon>Chaetothyriales</taxon>
        <taxon>Chaetothyriales incertae sedis</taxon>
        <taxon>Neophaeococcomyces</taxon>
    </lineage>
</organism>
<evidence type="ECO:0000313" key="2">
    <source>
        <dbReference type="Proteomes" id="UP001172386"/>
    </source>
</evidence>
<accession>A0ACC3A345</accession>
<protein>
    <submittedName>
        <fullName evidence="1">Dicer-like protein 1</fullName>
    </submittedName>
</protein>
<keyword evidence="2" id="KW-1185">Reference proteome</keyword>
<gene>
    <name evidence="1" type="primary">dcl1</name>
    <name evidence="1" type="ORF">H2198_006567</name>
</gene>
<proteinExistence type="predicted"/>
<reference evidence="1" key="1">
    <citation type="submission" date="2022-10" db="EMBL/GenBank/DDBJ databases">
        <title>Culturing micro-colonial fungi from biological soil crusts in the Mojave desert and describing Neophaeococcomyces mojavensis, and introducing the new genera and species Taxawa tesnikishii.</title>
        <authorList>
            <person name="Kurbessoian T."/>
            <person name="Stajich J.E."/>
        </authorList>
    </citation>
    <scope>NUCLEOTIDE SEQUENCE</scope>
    <source>
        <strain evidence="1">JES_112</strain>
    </source>
</reference>
<comment type="caution">
    <text evidence="1">The sequence shown here is derived from an EMBL/GenBank/DDBJ whole genome shotgun (WGS) entry which is preliminary data.</text>
</comment>
<evidence type="ECO:0000313" key="1">
    <source>
        <dbReference type="EMBL" id="KAJ9654405.1"/>
    </source>
</evidence>
<dbReference type="Proteomes" id="UP001172386">
    <property type="component" value="Unassembled WGS sequence"/>
</dbReference>
<sequence>MTVDLLDLSISSLALEGVTHRHKDQATLVPQKSAAESFMEVNDDRDDESVPSDIDDSDASFEINIDVQRREARRAAFNEYVQGQEEADRSAISNEVGTPLDNIKAQASYIIDQARDYQQELFERAKKENVIAVLDTGSGKTLIACLLIRHILDQEQVSRAQGNKPRIVIFLANSVHLVQQQARVLATNLIYPPMVLHGNTKTDLANTQTWDRIKEHNKIIVCTPAILDQCMSQSYIGMEDISLLIFDEAHHTKKDHPYSRIIRSYYLKCNNDSRPKVFGMTASAVDSKKDIAKEAVELEELLHAKIATTDDGSLLSFAPKPTDQVWAYSRERPYFETDLYRHLSTKVRFCEDLKRGFEFGKVALTQLGPWCADRVWKYVMGDSPNESSSVRRKFEQSTAYINLPTVEEREQALQALDEAALLVQTYDLQRPNPEKSNLSPKVNLLHEKLVAHFAEQPKTRAIVFVNERLKARVLYDCFKLLDIPHLRPGLLMGIAGGTVESTSVKHQEEMLQKFRDGLINLAFATSVADEGLDIPQCNLCIRFDLTTTTIQYMQSRGRARMQNSIFAHMIEEGNFLQLNELKYQQEQELYVKKWCSSLPPNRKLGRGTRLAKLIARDAAGKSFKTSSGAICDSSNSLTIVARFAASLQYTGVRERETYEEEIGAGDNAGQFRYTILLPANDNCKLRSCRGEWKPNKQLAKRSAAWKCCFVLRKEGYLNEHLDSIFKKVKPENLNAHLAVSAKKSAYPMQVKPTAWQTHLDTIPTHVYATVLTFTPERPLKHKLDPLIVLTKSPLPSLPTFTAYLEENIRVEVDSEPITSKLAVSEEELRILTAFTLEGVFSDVFNKVYEHEPEKMSYWLAPRARNVSFNVHYLGDIVDTDALKAMQRERLKWNPGMSADLWTNKFIIDPLNGKFHYFTGEILDGVKITDPIPEGMPKIAQKRTASIIDFSDSTWSAFRKKAAIEQWYDPDQPVLSADLIGTRRNFLDTISEKDLIPCQIAPQTLQIARIDPGFAATCLVWPALIHRIESYMIVLEAFEKLNLPAVTAGLALEAFTKDADNEDEEQQTHTGGRRGMGKNYERLEFIGDSLLKLTTTMTVFNRTTCDEEGMHCRRMEILCNRRLYDVSTSDSLQLYRYARTLAFNRNTWYPEHLKLIYGRGAKKEPTRMYHPEITQDLGMKTIADISEAIIGAAITSTRHLPIHSPNGTSRFDLGIRAITTLVQSPDHDVQSWDQIAAQYKSPAWSLASNDPVANHRVHLIAAKTGYTFKHPRLLRSAFTHSSDMNSPVPDLQRLEFLGDAVLDWVCISWLFNTNPTRNPQWLTEHKMAMVSNKFLAALAVTLDFDQLMFATTAKLIGDITEYARKVRAALAVPNCPKNFWTEIESPPKALSDLVESYLGAVLVDSGFDYAEMEEFFNRHVKHFFENISDYDSFANRHPTTYLYKKLGQEYKCRDYGFPDLGPTEGKIETEIWVGVMVHGRCVASSKGASAKYARVRASKAALQKLEGMTRDEFRRAWKCDCPIRDDE</sequence>
<name>A0ACC3A345_9EURO</name>
<dbReference type="EMBL" id="JAPDRQ010000122">
    <property type="protein sequence ID" value="KAJ9654405.1"/>
    <property type="molecule type" value="Genomic_DNA"/>
</dbReference>